<accession>A0AAW2NJL6</accession>
<dbReference type="SUPFAM" id="SSF56112">
    <property type="entry name" value="Protein kinase-like (PK-like)"/>
    <property type="match status" value="1"/>
</dbReference>
<comment type="caution">
    <text evidence="2">The sequence shown here is derived from an EMBL/GenBank/DDBJ whole genome shotgun (WGS) entry which is preliminary data.</text>
</comment>
<dbReference type="EMBL" id="JACGWK010000007">
    <property type="protein sequence ID" value="KAL0343784.1"/>
    <property type="molecule type" value="Genomic_DNA"/>
</dbReference>
<keyword evidence="2" id="KW-0418">Kinase</keyword>
<feature type="transmembrane region" description="Helical" evidence="1">
    <location>
        <begin position="167"/>
        <end position="186"/>
    </location>
</feature>
<protein>
    <submittedName>
        <fullName evidence="2">Receptor-like protein kinase HERK 1</fullName>
    </submittedName>
</protein>
<keyword evidence="1" id="KW-0472">Membrane</keyword>
<dbReference type="PANTHER" id="PTHR27003:SF467">
    <property type="entry name" value="PROTEIN KINASE DOMAIN-CONTAINING PROTEIN"/>
    <property type="match status" value="1"/>
</dbReference>
<reference evidence="2" key="1">
    <citation type="submission" date="2020-06" db="EMBL/GenBank/DDBJ databases">
        <authorList>
            <person name="Li T."/>
            <person name="Hu X."/>
            <person name="Zhang T."/>
            <person name="Song X."/>
            <person name="Zhang H."/>
            <person name="Dai N."/>
            <person name="Sheng W."/>
            <person name="Hou X."/>
            <person name="Wei L."/>
        </authorList>
    </citation>
    <scope>NUCLEOTIDE SEQUENCE</scope>
    <source>
        <strain evidence="2">G01</strain>
        <tissue evidence="2">Leaf</tissue>
    </source>
</reference>
<sequence length="199" mass="22589">MVRKDKHILTKWARENISKGKVDEIVDSSLRGKISEGSLKAFVEVAERCLLDEPKKRPTMAQVVLQLEFALEQQESKQLLVLNERSRISDDIHPCNDEIDQLIQTGLPTMASADVHNLRPHLKKQANSNAVNAELPYGRIANTYKPSRLWPWDAFWNRIKPSKKKELLLSAWFKVVVSAIISAGAVSHRVAAYRDIIGR</sequence>
<proteinExistence type="predicted"/>
<dbReference type="GO" id="GO:0005886">
    <property type="term" value="C:plasma membrane"/>
    <property type="evidence" value="ECO:0007669"/>
    <property type="project" value="TreeGrafter"/>
</dbReference>
<dbReference type="InterPro" id="IPR011009">
    <property type="entry name" value="Kinase-like_dom_sf"/>
</dbReference>
<dbReference type="AlphaFoldDB" id="A0AAW2NJL6"/>
<keyword evidence="2" id="KW-0808">Transferase</keyword>
<dbReference type="InterPro" id="IPR045272">
    <property type="entry name" value="ANXUR1/2-like"/>
</dbReference>
<keyword evidence="2" id="KW-0675">Receptor</keyword>
<dbReference type="PANTHER" id="PTHR27003">
    <property type="entry name" value="OS07G0166700 PROTEIN"/>
    <property type="match status" value="1"/>
</dbReference>
<keyword evidence="1" id="KW-0812">Transmembrane</keyword>
<organism evidence="2">
    <name type="scientific">Sesamum angustifolium</name>
    <dbReference type="NCBI Taxonomy" id="2727405"/>
    <lineage>
        <taxon>Eukaryota</taxon>
        <taxon>Viridiplantae</taxon>
        <taxon>Streptophyta</taxon>
        <taxon>Embryophyta</taxon>
        <taxon>Tracheophyta</taxon>
        <taxon>Spermatophyta</taxon>
        <taxon>Magnoliopsida</taxon>
        <taxon>eudicotyledons</taxon>
        <taxon>Gunneridae</taxon>
        <taxon>Pentapetalae</taxon>
        <taxon>asterids</taxon>
        <taxon>lamiids</taxon>
        <taxon>Lamiales</taxon>
        <taxon>Pedaliaceae</taxon>
        <taxon>Sesamum</taxon>
    </lineage>
</organism>
<evidence type="ECO:0000256" key="1">
    <source>
        <dbReference type="SAM" id="Phobius"/>
    </source>
</evidence>
<keyword evidence="1" id="KW-1133">Transmembrane helix</keyword>
<dbReference type="GO" id="GO:0004714">
    <property type="term" value="F:transmembrane receptor protein tyrosine kinase activity"/>
    <property type="evidence" value="ECO:0007669"/>
    <property type="project" value="InterPro"/>
</dbReference>
<evidence type="ECO:0000313" key="2">
    <source>
        <dbReference type="EMBL" id="KAL0343784.1"/>
    </source>
</evidence>
<name>A0AAW2NJL6_9LAMI</name>
<gene>
    <name evidence="2" type="ORF">Sangu_1265800</name>
</gene>
<reference evidence="2" key="2">
    <citation type="journal article" date="2024" name="Plant">
        <title>Genomic evolution and insights into agronomic trait innovations of Sesamum species.</title>
        <authorList>
            <person name="Miao H."/>
            <person name="Wang L."/>
            <person name="Qu L."/>
            <person name="Liu H."/>
            <person name="Sun Y."/>
            <person name="Le M."/>
            <person name="Wang Q."/>
            <person name="Wei S."/>
            <person name="Zheng Y."/>
            <person name="Lin W."/>
            <person name="Duan Y."/>
            <person name="Cao H."/>
            <person name="Xiong S."/>
            <person name="Wang X."/>
            <person name="Wei L."/>
            <person name="Li C."/>
            <person name="Ma Q."/>
            <person name="Ju M."/>
            <person name="Zhao R."/>
            <person name="Li G."/>
            <person name="Mu C."/>
            <person name="Tian Q."/>
            <person name="Mei H."/>
            <person name="Zhang T."/>
            <person name="Gao T."/>
            <person name="Zhang H."/>
        </authorList>
    </citation>
    <scope>NUCLEOTIDE SEQUENCE</scope>
    <source>
        <strain evidence="2">G01</strain>
    </source>
</reference>
<dbReference type="GO" id="GO:0009506">
    <property type="term" value="C:plasmodesma"/>
    <property type="evidence" value="ECO:0007669"/>
    <property type="project" value="TreeGrafter"/>
</dbReference>
<dbReference type="Gene3D" id="1.10.510.10">
    <property type="entry name" value="Transferase(Phosphotransferase) domain 1"/>
    <property type="match status" value="1"/>
</dbReference>